<dbReference type="Proteomes" id="UP000626092">
    <property type="component" value="Unassembled WGS sequence"/>
</dbReference>
<feature type="region of interest" description="Disordered" evidence="14">
    <location>
        <begin position="93"/>
        <end position="139"/>
    </location>
</feature>
<keyword evidence="7" id="KW-0479">Metal-binding</keyword>
<dbReference type="GO" id="GO:0046872">
    <property type="term" value="F:metal ion binding"/>
    <property type="evidence" value="ECO:0007669"/>
    <property type="project" value="UniProtKB-KW"/>
</dbReference>
<feature type="region of interest" description="Disordered" evidence="14">
    <location>
        <begin position="917"/>
        <end position="961"/>
    </location>
</feature>
<evidence type="ECO:0000256" key="6">
    <source>
        <dbReference type="ARBA" id="ARBA00022722"/>
    </source>
</evidence>
<comment type="cofactor">
    <cofactor evidence="2">
        <name>Mg(2+)</name>
        <dbReference type="ChEBI" id="CHEBI:18420"/>
    </cofactor>
</comment>
<dbReference type="OrthoDB" id="46913at2759"/>
<evidence type="ECO:0000256" key="1">
    <source>
        <dbReference type="ARBA" id="ARBA00000928"/>
    </source>
</evidence>
<keyword evidence="6" id="KW-0540">Nuclease</keyword>
<keyword evidence="11" id="KW-0460">Magnesium</keyword>
<feature type="compositionally biased region" description="Polar residues" evidence="14">
    <location>
        <begin position="930"/>
        <end position="946"/>
    </location>
</feature>
<gene>
    <name evidence="17" type="ORF">RHSIM_Rhsim10G0194900</name>
</gene>
<keyword evidence="10" id="KW-0862">Zinc</keyword>
<dbReference type="Pfam" id="PF16953">
    <property type="entry name" value="PRORP"/>
    <property type="match status" value="1"/>
</dbReference>
<dbReference type="AlphaFoldDB" id="A0A834G8X6"/>
<evidence type="ECO:0000256" key="9">
    <source>
        <dbReference type="ARBA" id="ARBA00022801"/>
    </source>
</evidence>
<feature type="repeat" description="PPR" evidence="13">
    <location>
        <begin position="403"/>
        <end position="437"/>
    </location>
</feature>
<dbReference type="PROSITE" id="PS51375">
    <property type="entry name" value="PPR"/>
    <property type="match status" value="2"/>
</dbReference>
<evidence type="ECO:0000256" key="8">
    <source>
        <dbReference type="ARBA" id="ARBA00022737"/>
    </source>
</evidence>
<dbReference type="Pfam" id="PF17177">
    <property type="entry name" value="PPR_long"/>
    <property type="match status" value="2"/>
</dbReference>
<keyword evidence="12" id="KW-0464">Manganese</keyword>
<feature type="region of interest" description="Disordered" evidence="14">
    <location>
        <begin position="174"/>
        <end position="210"/>
    </location>
</feature>
<dbReference type="Gene3D" id="3.40.50.11980">
    <property type="match status" value="1"/>
</dbReference>
<feature type="compositionally biased region" description="Basic residues" evidence="14">
    <location>
        <begin position="190"/>
        <end position="205"/>
    </location>
</feature>
<feature type="compositionally biased region" description="Polar residues" evidence="14">
    <location>
        <begin position="93"/>
        <end position="104"/>
    </location>
</feature>
<evidence type="ECO:0000259" key="16">
    <source>
        <dbReference type="Pfam" id="PF17177"/>
    </source>
</evidence>
<evidence type="ECO:0000313" key="18">
    <source>
        <dbReference type="Proteomes" id="UP000626092"/>
    </source>
</evidence>
<evidence type="ECO:0000256" key="14">
    <source>
        <dbReference type="SAM" id="MobiDB-lite"/>
    </source>
</evidence>
<dbReference type="GO" id="GO:0004526">
    <property type="term" value="F:ribonuclease P activity"/>
    <property type="evidence" value="ECO:0007669"/>
    <property type="project" value="UniProtKB-EC"/>
</dbReference>
<evidence type="ECO:0000256" key="12">
    <source>
        <dbReference type="ARBA" id="ARBA00023211"/>
    </source>
</evidence>
<keyword evidence="9" id="KW-0378">Hydrolase</keyword>
<dbReference type="PANTHER" id="PTHR13547:SF7">
    <property type="entry name" value="RIBONUCLEASE P"/>
    <property type="match status" value="1"/>
</dbReference>
<proteinExistence type="inferred from homology"/>
<sequence>MAFSTSNPLQRQTQPYSSTLCSKSPWTFNYSFKFHFRSPSPLTLSPPKQRPPLQPRFSPLLTLRTPCARIETALTEKHQEIACETLNDSNNVATSSGFSQSSANGKRVGRKTRRKSVSSVEVENPELTGATRDGDTAKRLDSSEERGIYFEFSNLFLESIRKYFEKNLTGSNGESNGKIEKGFGKQLGVNRRKKGDKKGKGKKGKGNPPEVMLKLGLDSCSKTGDVLGALILYDSARRAGVRMDQSHYTILLYLCSSAATDGVQTAKIGGGGRSSSTLDPIGKVSTSDTEVSGKFVLSLDQWIDSGAMEMDYIWVLTEVGNENYDILFRLKEIGMVYNGKPNPLVKDGRNDMGIGDSESGDIKDGDDTKKLDIGAISTIIKEYALLRGFEICNRMCCDEVPMNEASFTSLARLCMALGDGDMAFFIVKQMKLRGVNPRLRSYDPALSAFCNCGDVDKAFSVEQHMLEHGVYPEEPELGALLKVSIEAGRSDKVYYLLHRFRKSVLKVSPSIAVLLEKWFTSKVASKVGKRKVDENFIREAIKNGGGGWHGQGWLGKGKWNVFRTSVGTDGLCRCCGQKLATVDLDPVEIEKFAMSVASLAAQREKNSSFRQFQKWLDRCGPFEAVVDGANVGTLAKRKSKSSKEGLVEMLTRVNAVVNGVLPLLPSKKWPLIVFYHRRLTGYQLDKPVCKELIDKWKTVDALYATPTGSNDDWYWLYAAIKCKCLIVTNDEMRDHLFHLLGNDFFPRWKERHQFSNKELLLSYWKVRFSFSDNGLVIHMPPPYAIVIQVRILYSAICELDIVICESEKGHWHIPIASEHDNEGERTWLCITRGKSPRSTQVTATMHEDNHSPGAMPVTATIHENNHSPGATLVTATIHEDNHSLGATQVTASIHERNHSPEATQAIATIHEGNHSPEATQASATVHEESQSPVNNKGSGSSDTPTKTEAMPILSNDGNKNKDVDSKQQFDEFYENIKNILSTPLPSIRKDPTILPQIEAAEKLGGCVIDFEI</sequence>
<feature type="compositionally biased region" description="Basic residues" evidence="14">
    <location>
        <begin position="107"/>
        <end position="116"/>
    </location>
</feature>
<evidence type="ECO:0000313" key="17">
    <source>
        <dbReference type="EMBL" id="KAF7129019.1"/>
    </source>
</evidence>
<keyword evidence="18" id="KW-1185">Reference proteome</keyword>
<evidence type="ECO:0000259" key="15">
    <source>
        <dbReference type="Pfam" id="PF16953"/>
    </source>
</evidence>
<comment type="catalytic activity">
    <reaction evidence="1">
        <text>Endonucleolytic cleavage of RNA, removing 5'-extranucleotides from tRNA precursor.</text>
        <dbReference type="EC" id="3.1.26.5"/>
    </reaction>
</comment>
<keyword evidence="8" id="KW-0677">Repeat</keyword>
<feature type="domain" description="PROP1-like PPR" evidence="16">
    <location>
        <begin position="381"/>
        <end position="525"/>
    </location>
</feature>
<keyword evidence="5" id="KW-0819">tRNA processing</keyword>
<comment type="similarity">
    <text evidence="3">Belongs to the PPR family. P subfamily.</text>
</comment>
<dbReference type="InterPro" id="IPR011990">
    <property type="entry name" value="TPR-like_helical_dom_sf"/>
</dbReference>
<accession>A0A834G8X6</accession>
<dbReference type="InterPro" id="IPR002885">
    <property type="entry name" value="PPR_rpt"/>
</dbReference>
<name>A0A834G8X6_RHOSS</name>
<dbReference type="FunFam" id="3.40.50.11980:FF:000002">
    <property type="entry name" value="Proteinaceous RNase P 2"/>
    <property type="match status" value="1"/>
</dbReference>
<dbReference type="InterPro" id="IPR033443">
    <property type="entry name" value="PROP1-like_PPR_dom"/>
</dbReference>
<feature type="repeat" description="PPR" evidence="13">
    <location>
        <begin position="438"/>
        <end position="472"/>
    </location>
</feature>
<evidence type="ECO:0000256" key="5">
    <source>
        <dbReference type="ARBA" id="ARBA00022694"/>
    </source>
</evidence>
<protein>
    <recommendedName>
        <fullName evidence="4">ribonuclease P</fullName>
        <ecNumber evidence="4">3.1.26.5</ecNumber>
    </recommendedName>
</protein>
<dbReference type="EC" id="3.1.26.5" evidence="4"/>
<reference evidence="17" key="1">
    <citation type="submission" date="2019-11" db="EMBL/GenBank/DDBJ databases">
        <authorList>
            <person name="Liu Y."/>
            <person name="Hou J."/>
            <person name="Li T.-Q."/>
            <person name="Guan C.-H."/>
            <person name="Wu X."/>
            <person name="Wu H.-Z."/>
            <person name="Ling F."/>
            <person name="Zhang R."/>
            <person name="Shi X.-G."/>
            <person name="Ren J.-P."/>
            <person name="Chen E.-F."/>
            <person name="Sun J.-M."/>
        </authorList>
    </citation>
    <scope>NUCLEOTIDE SEQUENCE</scope>
    <source>
        <strain evidence="17">Adult_tree_wgs_1</strain>
        <tissue evidence="17">Leaves</tissue>
    </source>
</reference>
<dbReference type="PANTHER" id="PTHR13547">
    <property type="match status" value="1"/>
</dbReference>
<organism evidence="17 18">
    <name type="scientific">Rhododendron simsii</name>
    <name type="common">Sims's rhododendron</name>
    <dbReference type="NCBI Taxonomy" id="118357"/>
    <lineage>
        <taxon>Eukaryota</taxon>
        <taxon>Viridiplantae</taxon>
        <taxon>Streptophyta</taxon>
        <taxon>Embryophyta</taxon>
        <taxon>Tracheophyta</taxon>
        <taxon>Spermatophyta</taxon>
        <taxon>Magnoliopsida</taxon>
        <taxon>eudicotyledons</taxon>
        <taxon>Gunneridae</taxon>
        <taxon>Pentapetalae</taxon>
        <taxon>asterids</taxon>
        <taxon>Ericales</taxon>
        <taxon>Ericaceae</taxon>
        <taxon>Ericoideae</taxon>
        <taxon>Rhodoreae</taxon>
        <taxon>Rhododendron</taxon>
    </lineage>
</organism>
<evidence type="ECO:0000256" key="3">
    <source>
        <dbReference type="ARBA" id="ARBA00007626"/>
    </source>
</evidence>
<evidence type="ECO:0000256" key="4">
    <source>
        <dbReference type="ARBA" id="ARBA00012179"/>
    </source>
</evidence>
<comment type="caution">
    <text evidence="17">The sequence shown here is derived from an EMBL/GenBank/DDBJ whole genome shotgun (WGS) entry which is preliminary data.</text>
</comment>
<evidence type="ECO:0000256" key="10">
    <source>
        <dbReference type="ARBA" id="ARBA00022833"/>
    </source>
</evidence>
<dbReference type="GO" id="GO:0001682">
    <property type="term" value="P:tRNA 5'-leader removal"/>
    <property type="evidence" value="ECO:0007669"/>
    <property type="project" value="TreeGrafter"/>
</dbReference>
<evidence type="ECO:0000256" key="11">
    <source>
        <dbReference type="ARBA" id="ARBA00022842"/>
    </source>
</evidence>
<evidence type="ECO:0000256" key="7">
    <source>
        <dbReference type="ARBA" id="ARBA00022723"/>
    </source>
</evidence>
<dbReference type="FunFam" id="1.25.40.10:FF:003531">
    <property type="entry name" value="Uncharacterized protein"/>
    <property type="match status" value="1"/>
</dbReference>
<evidence type="ECO:0000256" key="13">
    <source>
        <dbReference type="PROSITE-ProRule" id="PRU00708"/>
    </source>
</evidence>
<feature type="domain" description="PROP1-like PPR" evidence="16">
    <location>
        <begin position="202"/>
        <end position="261"/>
    </location>
</feature>
<dbReference type="Gene3D" id="1.25.40.10">
    <property type="entry name" value="Tetratricopeptide repeat domain"/>
    <property type="match status" value="1"/>
</dbReference>
<evidence type="ECO:0000256" key="2">
    <source>
        <dbReference type="ARBA" id="ARBA00001946"/>
    </source>
</evidence>
<dbReference type="EMBL" id="WJXA01000010">
    <property type="protein sequence ID" value="KAF7129019.1"/>
    <property type="molecule type" value="Genomic_DNA"/>
</dbReference>
<feature type="domain" description="PRORP" evidence="15">
    <location>
        <begin position="567"/>
        <end position="829"/>
    </location>
</feature>
<dbReference type="InterPro" id="IPR031595">
    <property type="entry name" value="PRORP_C"/>
</dbReference>